<sequence>METRGMSITRHDKRMQITCDDCPAAYPNTYAEEDFRVMVADAKAAGWIVRKIPAAGAAGHDRDTSDLFGKPPRIAGGAKSESYTHTCPTCGSADRRGQLV</sequence>
<reference evidence="2 3" key="1">
    <citation type="submission" date="2018-09" db="EMBL/GenBank/DDBJ databases">
        <title>Marinorhizobium profundi gen. nov., sp. nov., isolated from a deep-sea sediment sample from the New Britain Trench and proposal of Marinorhizobiaceae fam. nov. in the order Rhizobiales of the class Alphaproteobacteria.</title>
        <authorList>
            <person name="Cao J."/>
        </authorList>
    </citation>
    <scope>NUCLEOTIDE SEQUENCE [LARGE SCALE GENOMIC DNA]</scope>
    <source>
        <strain evidence="2 3">WS11</strain>
    </source>
</reference>
<evidence type="ECO:0000256" key="1">
    <source>
        <dbReference type="SAM" id="MobiDB-lite"/>
    </source>
</evidence>
<organism evidence="2 3">
    <name type="scientific">Georhizobium profundi</name>
    <dbReference type="NCBI Taxonomy" id="2341112"/>
    <lineage>
        <taxon>Bacteria</taxon>
        <taxon>Pseudomonadati</taxon>
        <taxon>Pseudomonadota</taxon>
        <taxon>Alphaproteobacteria</taxon>
        <taxon>Hyphomicrobiales</taxon>
        <taxon>Rhizobiaceae</taxon>
        <taxon>Georhizobium</taxon>
    </lineage>
</organism>
<dbReference type="AlphaFoldDB" id="A0A3S9B5S5"/>
<accession>A0A3S9B5S5</accession>
<dbReference type="EMBL" id="CP032509">
    <property type="protein sequence ID" value="AZN72283.1"/>
    <property type="molecule type" value="Genomic_DNA"/>
</dbReference>
<dbReference type="KEGG" id="abaw:D5400_14245"/>
<gene>
    <name evidence="2" type="ORF">D5400_14245</name>
</gene>
<name>A0A3S9B5S5_9HYPH</name>
<dbReference type="Proteomes" id="UP000268192">
    <property type="component" value="Chromosome"/>
</dbReference>
<feature type="region of interest" description="Disordered" evidence="1">
    <location>
        <begin position="56"/>
        <end position="100"/>
    </location>
</feature>
<keyword evidence="3" id="KW-1185">Reference proteome</keyword>
<protein>
    <submittedName>
        <fullName evidence="2">Uncharacterized protein</fullName>
    </submittedName>
</protein>
<evidence type="ECO:0000313" key="2">
    <source>
        <dbReference type="EMBL" id="AZN72283.1"/>
    </source>
</evidence>
<proteinExistence type="predicted"/>
<evidence type="ECO:0000313" key="3">
    <source>
        <dbReference type="Proteomes" id="UP000268192"/>
    </source>
</evidence>